<keyword evidence="2" id="KW-1185">Reference proteome</keyword>
<evidence type="ECO:0000313" key="2">
    <source>
        <dbReference type="Proteomes" id="UP000638560"/>
    </source>
</evidence>
<evidence type="ECO:0008006" key="3">
    <source>
        <dbReference type="Google" id="ProtNLM"/>
    </source>
</evidence>
<proteinExistence type="predicted"/>
<accession>A0ABS0H4G3</accession>
<evidence type="ECO:0000313" key="1">
    <source>
        <dbReference type="EMBL" id="MBF9133350.1"/>
    </source>
</evidence>
<name>A0ABS0H4G3_9ACTN</name>
<comment type="caution">
    <text evidence="1">The sequence shown here is derived from an EMBL/GenBank/DDBJ whole genome shotgun (WGS) entry which is preliminary data.</text>
</comment>
<sequence>MSRTDVHRPMRVQMLDPLVRDWFVDSHDHSTGPCDLNIFLAELSIERWIRTRCCRQPRTCPNLCGCDLCTGRPGRKLNRRRERVAWRATARQILALVDRVDVDVPPPPRGRAW</sequence>
<dbReference type="Proteomes" id="UP000638560">
    <property type="component" value="Unassembled WGS sequence"/>
</dbReference>
<dbReference type="EMBL" id="JADPUN010000266">
    <property type="protein sequence ID" value="MBF9133350.1"/>
    <property type="molecule type" value="Genomic_DNA"/>
</dbReference>
<reference evidence="1 2" key="1">
    <citation type="submission" date="2020-11" db="EMBL/GenBank/DDBJ databases">
        <title>A novel isolate from a Black sea contaminated sediment with potential to produce alkanes: Plantactinospora alkalitolerans sp. nov.</title>
        <authorList>
            <person name="Carro L."/>
            <person name="Veyisoglu A."/>
            <person name="Guven K."/>
            <person name="Schumann P."/>
            <person name="Klenk H.-P."/>
            <person name="Sahin N."/>
        </authorList>
    </citation>
    <scope>NUCLEOTIDE SEQUENCE [LARGE SCALE GENOMIC DNA]</scope>
    <source>
        <strain evidence="1 2">S1510</strain>
    </source>
</reference>
<gene>
    <name evidence="1" type="ORF">I0C86_30970</name>
</gene>
<dbReference type="RefSeq" id="WP_196204861.1">
    <property type="nucleotide sequence ID" value="NZ_JADPUN010000266.1"/>
</dbReference>
<protein>
    <recommendedName>
        <fullName evidence="3">Transposase</fullName>
    </recommendedName>
</protein>
<organism evidence="1 2">
    <name type="scientific">Plantactinospora alkalitolerans</name>
    <dbReference type="NCBI Taxonomy" id="2789879"/>
    <lineage>
        <taxon>Bacteria</taxon>
        <taxon>Bacillati</taxon>
        <taxon>Actinomycetota</taxon>
        <taxon>Actinomycetes</taxon>
        <taxon>Micromonosporales</taxon>
        <taxon>Micromonosporaceae</taxon>
        <taxon>Plantactinospora</taxon>
    </lineage>
</organism>